<evidence type="ECO:0000259" key="1">
    <source>
        <dbReference type="Pfam" id="PF01683"/>
    </source>
</evidence>
<reference evidence="2 3" key="1">
    <citation type="journal article" date="2022" name="Allergy">
        <title>Genome assembly and annotation of Periplaneta americana reveal a comprehensive cockroach allergen profile.</title>
        <authorList>
            <person name="Wang L."/>
            <person name="Xiong Q."/>
            <person name="Saelim N."/>
            <person name="Wang L."/>
            <person name="Nong W."/>
            <person name="Wan A.T."/>
            <person name="Shi M."/>
            <person name="Liu X."/>
            <person name="Cao Q."/>
            <person name="Hui J.H.L."/>
            <person name="Sookrung N."/>
            <person name="Leung T.F."/>
            <person name="Tungtrongchitr A."/>
            <person name="Tsui S.K.W."/>
        </authorList>
    </citation>
    <scope>NUCLEOTIDE SEQUENCE [LARGE SCALE GENOMIC DNA]</scope>
    <source>
        <strain evidence="2">PWHHKU_190912</strain>
    </source>
</reference>
<evidence type="ECO:0000313" key="3">
    <source>
        <dbReference type="Proteomes" id="UP001148838"/>
    </source>
</evidence>
<comment type="caution">
    <text evidence="2">The sequence shown here is derived from an EMBL/GenBank/DDBJ whole genome shotgun (WGS) entry which is preliminary data.</text>
</comment>
<dbReference type="InterPro" id="IPR036397">
    <property type="entry name" value="RNaseH_sf"/>
</dbReference>
<evidence type="ECO:0000313" key="2">
    <source>
        <dbReference type="EMBL" id="KAJ4430040.1"/>
    </source>
</evidence>
<dbReference type="Pfam" id="PF01683">
    <property type="entry name" value="EB"/>
    <property type="match status" value="1"/>
</dbReference>
<keyword evidence="3" id="KW-1185">Reference proteome</keyword>
<organism evidence="2 3">
    <name type="scientific">Periplaneta americana</name>
    <name type="common">American cockroach</name>
    <name type="synonym">Blatta americana</name>
    <dbReference type="NCBI Taxonomy" id="6978"/>
    <lineage>
        <taxon>Eukaryota</taxon>
        <taxon>Metazoa</taxon>
        <taxon>Ecdysozoa</taxon>
        <taxon>Arthropoda</taxon>
        <taxon>Hexapoda</taxon>
        <taxon>Insecta</taxon>
        <taxon>Pterygota</taxon>
        <taxon>Neoptera</taxon>
        <taxon>Polyneoptera</taxon>
        <taxon>Dictyoptera</taxon>
        <taxon>Blattodea</taxon>
        <taxon>Blattoidea</taxon>
        <taxon>Blattidae</taxon>
        <taxon>Blattinae</taxon>
        <taxon>Periplaneta</taxon>
    </lineage>
</organism>
<accession>A0ABQ8S861</accession>
<feature type="domain" description="EB" evidence="1">
    <location>
        <begin position="82"/>
        <end position="126"/>
    </location>
</feature>
<dbReference type="EMBL" id="JAJSOF020000033">
    <property type="protein sequence ID" value="KAJ4430040.1"/>
    <property type="molecule type" value="Genomic_DNA"/>
</dbReference>
<proteinExistence type="predicted"/>
<dbReference type="PANTHER" id="PTHR39069">
    <property type="entry name" value="ECDYSONE-INDUCIBLE GENE E1, ISOFORM A"/>
    <property type="match status" value="1"/>
</dbReference>
<gene>
    <name evidence="2" type="ORF">ANN_22248</name>
</gene>
<protein>
    <recommendedName>
        <fullName evidence="1">EB domain-containing protein</fullName>
    </recommendedName>
</protein>
<name>A0ABQ8S861_PERAM</name>
<dbReference type="Gene3D" id="3.30.420.10">
    <property type="entry name" value="Ribonuclease H-like superfamily/Ribonuclease H"/>
    <property type="match status" value="1"/>
</dbReference>
<dbReference type="Proteomes" id="UP001148838">
    <property type="component" value="Unassembled WGS sequence"/>
</dbReference>
<dbReference type="InterPro" id="IPR006149">
    <property type="entry name" value="EB_dom"/>
</dbReference>
<sequence>MLTASCNADTDCKGVGWVCKNYKCDCDDAYYLEDEQCTKKKVGLDHACAVASDCGLVNSIRSLQCLNARCSCELGFRPTANKTDCVPLVGLGKSCSLNEECKPTLSAKPTECWKGVCSCKPGLRATPSLDCGPSELKRKMEKLSKEVILQQSACNSNDIAILTWKERTEAQKKGKLSKQCILQESICNSSDIIRLLRPSSAKPPPDSSLRIRKSTKEFSWTTWFSFMTTPGLIDYHVFGPLKKFLVGQRFTSDDDNATTTIRRWFRALPAEFYNSCISKLVVRWDTFLNRGGDYVEK</sequence>
<dbReference type="PANTHER" id="PTHR39069:SF8">
    <property type="entry name" value="FI17111P1"/>
    <property type="match status" value="1"/>
</dbReference>